<dbReference type="AlphaFoldDB" id="A0A913Y983"/>
<keyword evidence="1" id="KW-0732">Signal</keyword>
<organism evidence="3 4">
    <name type="scientific">Exaiptasia diaphana</name>
    <name type="common">Tropical sea anemone</name>
    <name type="synonym">Aiptasia pulchella</name>
    <dbReference type="NCBI Taxonomy" id="2652724"/>
    <lineage>
        <taxon>Eukaryota</taxon>
        <taxon>Metazoa</taxon>
        <taxon>Cnidaria</taxon>
        <taxon>Anthozoa</taxon>
        <taxon>Hexacorallia</taxon>
        <taxon>Actiniaria</taxon>
        <taxon>Aiptasiidae</taxon>
        <taxon>Exaiptasia</taxon>
    </lineage>
</organism>
<dbReference type="Pfam" id="PF00024">
    <property type="entry name" value="PAN_1"/>
    <property type="match status" value="1"/>
</dbReference>
<dbReference type="Proteomes" id="UP000887567">
    <property type="component" value="Unplaced"/>
</dbReference>
<evidence type="ECO:0000313" key="3">
    <source>
        <dbReference type="EnsemblMetazoa" id="XP_020917135.1"/>
    </source>
</evidence>
<feature type="domain" description="Apple" evidence="2">
    <location>
        <begin position="37"/>
        <end position="101"/>
    </location>
</feature>
<reference evidence="3" key="1">
    <citation type="submission" date="2022-11" db="UniProtKB">
        <authorList>
            <consortium name="EnsemblMetazoa"/>
        </authorList>
    </citation>
    <scope>IDENTIFICATION</scope>
</reference>
<dbReference type="OMA" id="CNMVERC"/>
<feature type="chain" id="PRO_5036834130" description="Apple domain-containing protein" evidence="1">
    <location>
        <begin position="25"/>
        <end position="211"/>
    </location>
</feature>
<dbReference type="EnsemblMetazoa" id="XM_021061476.2">
    <property type="protein sequence ID" value="XP_020917135.1"/>
    <property type="gene ID" value="LOC110254475"/>
</dbReference>
<proteinExistence type="predicted"/>
<evidence type="ECO:0000313" key="4">
    <source>
        <dbReference type="Proteomes" id="UP000887567"/>
    </source>
</evidence>
<dbReference type="RefSeq" id="XP_020917135.1">
    <property type="nucleotide sequence ID" value="XM_021061476.2"/>
</dbReference>
<dbReference type="InterPro" id="IPR003609">
    <property type="entry name" value="Pan_app"/>
</dbReference>
<accession>A0A913Y983</accession>
<keyword evidence="4" id="KW-1185">Reference proteome</keyword>
<dbReference type="GeneID" id="110254475"/>
<dbReference type="KEGG" id="epa:110254475"/>
<sequence>MRSPRFGLCFLVLALFYTIHGIEGQCPALAPDMTMTKKDGSRLYGHVINWLYAQKEVLCRLKCNMVERCLTYNYEIATEICELNDADDENDLQETQGFVYVDIKKPSKSLGCFLDKGVDNSRPFPQLIVNYREAIDWHDLKTSVIDKCAKKTKERGYTYFGIQFYGECWSGPDDDVQYDRDGPSTDCRNGVGEEKSFMVYQVPGLKQKKVM</sequence>
<feature type="signal peptide" evidence="1">
    <location>
        <begin position="1"/>
        <end position="24"/>
    </location>
</feature>
<dbReference type="OrthoDB" id="5945005at2759"/>
<evidence type="ECO:0000259" key="2">
    <source>
        <dbReference type="Pfam" id="PF00024"/>
    </source>
</evidence>
<name>A0A913Y983_EXADI</name>
<protein>
    <recommendedName>
        <fullName evidence="2">Apple domain-containing protein</fullName>
    </recommendedName>
</protein>
<evidence type="ECO:0000256" key="1">
    <source>
        <dbReference type="SAM" id="SignalP"/>
    </source>
</evidence>